<dbReference type="PANTHER" id="PTHR42905">
    <property type="entry name" value="PHOSPHOENOLPYRUVATE CARBOXYLASE"/>
    <property type="match status" value="1"/>
</dbReference>
<accession>A0ABS6TC99</accession>
<keyword evidence="2" id="KW-1185">Reference proteome</keyword>
<dbReference type="Pfam" id="PF13714">
    <property type="entry name" value="PEP_mutase"/>
    <property type="match status" value="1"/>
</dbReference>
<dbReference type="GO" id="GO:0016829">
    <property type="term" value="F:lyase activity"/>
    <property type="evidence" value="ECO:0007669"/>
    <property type="project" value="UniProtKB-KW"/>
</dbReference>
<evidence type="ECO:0000313" key="2">
    <source>
        <dbReference type="Proteomes" id="UP000774130"/>
    </source>
</evidence>
<proteinExistence type="predicted"/>
<dbReference type="Proteomes" id="UP000774130">
    <property type="component" value="Unassembled WGS sequence"/>
</dbReference>
<sequence length="275" mass="30899">MDMEKQRKQARIFSEMHKNGEMFILPNVWNVGSAVVFEKEGFQAVATSSAGVAYDLGYSDGEDISFEDLLEVVNKISNRIDVPLSVDFERGYGETKVVVKENAKKLVQAGAVGFNIEDGMPDGTLSSLELQLEKIEGLVELKQELEIDFVINARTCAYWLQVADEEKRLEIAIERGNAFSKAGADCIFIPGALSKQVVKNILTEISAPLNIILNNQFHDLNELKKMGVQRISLGSSPVRYIYNETIELAEKIKKNDFDELLKNPFSYEIANEYFK</sequence>
<keyword evidence="1" id="KW-0456">Lyase</keyword>
<dbReference type="RefSeq" id="WP_218325586.1">
    <property type="nucleotide sequence ID" value="NZ_JAHUZB010000003.1"/>
</dbReference>
<gene>
    <name evidence="1" type="ORF">KUA55_07520</name>
</gene>
<reference evidence="1 2" key="1">
    <citation type="submission" date="2021-06" db="EMBL/GenBank/DDBJ databases">
        <title>Enterococcus alishanensis sp. nov., a novel lactic acid bacterium isolated from fresh coffee beans.</title>
        <authorList>
            <person name="Chen Y.-S."/>
        </authorList>
    </citation>
    <scope>NUCLEOTIDE SEQUENCE [LARGE SCALE GENOMIC DNA]</scope>
    <source>
        <strain evidence="1 2">ALS3</strain>
    </source>
</reference>
<protein>
    <submittedName>
        <fullName evidence="1">Isocitrate lyase/phosphoenolpyruvate mutase family protein</fullName>
    </submittedName>
</protein>
<dbReference type="CDD" id="cd00377">
    <property type="entry name" value="ICL_PEPM"/>
    <property type="match status" value="1"/>
</dbReference>
<dbReference type="PANTHER" id="PTHR42905:SF16">
    <property type="entry name" value="CARBOXYPHOSPHONOENOLPYRUVATE PHOSPHONOMUTASE-LIKE PROTEIN (AFU_ORTHOLOGUE AFUA_5G07230)"/>
    <property type="match status" value="1"/>
</dbReference>
<organism evidence="1 2">
    <name type="scientific">Enterococcus alishanensis</name>
    <dbReference type="NCBI Taxonomy" id="1303817"/>
    <lineage>
        <taxon>Bacteria</taxon>
        <taxon>Bacillati</taxon>
        <taxon>Bacillota</taxon>
        <taxon>Bacilli</taxon>
        <taxon>Lactobacillales</taxon>
        <taxon>Enterococcaceae</taxon>
        <taxon>Enterococcus</taxon>
    </lineage>
</organism>
<dbReference type="EMBL" id="JAHUZB010000003">
    <property type="protein sequence ID" value="MBV7390524.1"/>
    <property type="molecule type" value="Genomic_DNA"/>
</dbReference>
<comment type="caution">
    <text evidence="1">The sequence shown here is derived from an EMBL/GenBank/DDBJ whole genome shotgun (WGS) entry which is preliminary data.</text>
</comment>
<evidence type="ECO:0000313" key="1">
    <source>
        <dbReference type="EMBL" id="MBV7390524.1"/>
    </source>
</evidence>
<dbReference type="InterPro" id="IPR039556">
    <property type="entry name" value="ICL/PEPM"/>
</dbReference>
<name>A0ABS6TC99_9ENTE</name>